<reference evidence="1" key="1">
    <citation type="submission" date="2018-02" db="EMBL/GenBank/DDBJ databases">
        <authorList>
            <person name="Kim S.-K."/>
            <person name="Jung H.-I."/>
            <person name="Lee S.-W."/>
        </authorList>
    </citation>
    <scope>NUCLEOTIDE SEQUENCE</scope>
    <source>
        <strain evidence="1">SK3146</strain>
    </source>
</reference>
<dbReference type="EMBL" id="CP027059">
    <property type="protein sequence ID" value="UQZ85751.1"/>
    <property type="molecule type" value="Genomic_DNA"/>
</dbReference>
<sequence>MMLRKAGGRRTLILTALLISAAALGVYGYAGYGSPAHPDAIIVKEVHVTGGKLLLNGTTTGSGTGYSGYNLAQDGGHLYVRLRYSLLARSGDFDIAASLPDANISHVYLQGEDGRSEKLIWSEPAPLAAP</sequence>
<dbReference type="RefSeq" id="WP_249861351.1">
    <property type="nucleotide sequence ID" value="NZ_CP027059.1"/>
</dbReference>
<evidence type="ECO:0000313" key="2">
    <source>
        <dbReference type="Proteomes" id="UP001057134"/>
    </source>
</evidence>
<dbReference type="Proteomes" id="UP001057134">
    <property type="component" value="Chromosome"/>
</dbReference>
<accession>A0ABY4RVP7</accession>
<gene>
    <name evidence="1" type="ORF">SK3146_05040</name>
</gene>
<organism evidence="1 2">
    <name type="scientific">Paenibacillus konkukensis</name>
    <dbReference type="NCBI Taxonomy" id="2020716"/>
    <lineage>
        <taxon>Bacteria</taxon>
        <taxon>Bacillati</taxon>
        <taxon>Bacillota</taxon>
        <taxon>Bacilli</taxon>
        <taxon>Bacillales</taxon>
        <taxon>Paenibacillaceae</taxon>
        <taxon>Paenibacillus</taxon>
    </lineage>
</organism>
<name>A0ABY4RVP7_9BACL</name>
<evidence type="ECO:0000313" key="1">
    <source>
        <dbReference type="EMBL" id="UQZ85751.1"/>
    </source>
</evidence>
<protein>
    <submittedName>
        <fullName evidence="1">Uncharacterized protein</fullName>
    </submittedName>
</protein>
<reference evidence="1" key="2">
    <citation type="journal article" date="2021" name="J Anim Sci Technol">
        <title>Complete genome sequence of Paenibacillus konkukensis sp. nov. SK3146 as a potential probiotic strain.</title>
        <authorList>
            <person name="Jung H.I."/>
            <person name="Park S."/>
            <person name="Niu K.M."/>
            <person name="Lee S.W."/>
            <person name="Kothari D."/>
            <person name="Yi K.J."/>
            <person name="Kim S.K."/>
        </authorList>
    </citation>
    <scope>NUCLEOTIDE SEQUENCE</scope>
    <source>
        <strain evidence="1">SK3146</strain>
    </source>
</reference>
<proteinExistence type="predicted"/>
<keyword evidence="2" id="KW-1185">Reference proteome</keyword>